<dbReference type="InterPro" id="IPR024079">
    <property type="entry name" value="MetalloPept_cat_dom_sf"/>
</dbReference>
<evidence type="ECO:0000259" key="5">
    <source>
        <dbReference type="PROSITE" id="PS51829"/>
    </source>
</evidence>
<dbReference type="PROSITE" id="PS51829">
    <property type="entry name" value="P_HOMO_B"/>
    <property type="match status" value="1"/>
</dbReference>
<protein>
    <recommendedName>
        <fullName evidence="5">P/Homo B domain-containing protein</fullName>
    </recommendedName>
</protein>
<dbReference type="Pfam" id="PF01483">
    <property type="entry name" value="P_proprotein"/>
    <property type="match status" value="1"/>
</dbReference>
<evidence type="ECO:0000256" key="1">
    <source>
        <dbReference type="ARBA" id="ARBA00022670"/>
    </source>
</evidence>
<evidence type="ECO:0000256" key="3">
    <source>
        <dbReference type="ARBA" id="ARBA00022801"/>
    </source>
</evidence>
<dbReference type="InterPro" id="IPR026444">
    <property type="entry name" value="Secre_tail"/>
</dbReference>
<dbReference type="Proteomes" id="UP000479938">
    <property type="component" value="Unassembled WGS sequence"/>
</dbReference>
<keyword evidence="3" id="KW-0378">Hydrolase</keyword>
<dbReference type="EMBL" id="CADCSU010000081">
    <property type="protein sequence ID" value="CAA9198118.1"/>
    <property type="molecule type" value="Genomic_DNA"/>
</dbReference>
<feature type="domain" description="P/Homo B" evidence="5">
    <location>
        <begin position="657"/>
        <end position="814"/>
    </location>
</feature>
<evidence type="ECO:0000313" key="6">
    <source>
        <dbReference type="EMBL" id="CAA9198118.1"/>
    </source>
</evidence>
<feature type="signal peptide" evidence="4">
    <location>
        <begin position="1"/>
        <end position="19"/>
    </location>
</feature>
<dbReference type="GO" id="GO:0008237">
    <property type="term" value="F:metallopeptidase activity"/>
    <property type="evidence" value="ECO:0007669"/>
    <property type="project" value="InterPro"/>
</dbReference>
<dbReference type="SUPFAM" id="SSF55486">
    <property type="entry name" value="Metalloproteases ('zincins'), catalytic domain"/>
    <property type="match status" value="1"/>
</dbReference>
<dbReference type="InterPro" id="IPR008979">
    <property type="entry name" value="Galactose-bd-like_sf"/>
</dbReference>
<sequence length="897" mass="96704">MKKKLLFLFFIFCCANIYAQSDNLWQKVSSASVSKRINPSDSERLYYRLNTDFLKSKLSGAAGKLSKKTTTQITIPNSNGVLERFTVWESSNFEPELQAKYPEIRSYEGVGVDDKLAKIHFSVAPIGVQTMVFRSEKPSEYIEQDPDDKSGYVLFTKNDMSSTARLECKTTNAVSNADTSSKTAKSAANNKVFKTLRLAVSCTGEYTAYFGGTKEGALAGINATMTRVNGVFNRDLAVQLVLIANNDAVVYTNATTDPYSDAAKGTSEDKSDGNDYWSKEVQSTLTSVIGDANYDIGHLFGASGGGGNAACIGCVCQSPTASNVIGKGSAYTSPSNNKPQGDSFDIDFVAHEMGHQLGANHTFSFDGTERTGMNVEPGSGSTIMGYAGITNYNVQDNSDDYFAYTSIWQIQSNLATKSCPTSTAIANNPPAINAGADFTIPVSTPFILSGISSNSNAVTYTWEQFDSAISSSTANSNSVAYPTKPDGPLFRSLIPGSSQIRYMPALNTVLGNKLTTTWESVSSIARTLHFTLTARDNGAQGLAQTNSDEMLVNVVGNAGPFAVTSQNTDDVSWQIGSFQTVTWSVNNTNTLPGSSNVNIKLSTDGGLTYPIILASNTPNDGTQSVQIPTSVEASTNCRVLVEPTANIYYALNSKPFAVGYTSTTTCDSYSFGNAFDIPFSSSFTTRTVNVPASTGTVSDVNVMVNFTHERISDVEIQIVSPQGTIVNLYNNKSCGGIQSTLALQFDDAGVPLDCSKTTSQIVIPVDLLSAFNGQNPKGIWTLKVRDAVTGRFGKINSASVNICNQTFSLGEPSQEKVDFALYPNPTRGQLTIQLESDSLHQIEVYIHDISGQKVYYNSFDKTYHFNQNIDVANLSAGMYFVTTINGDDRTVKKLIVY</sequence>
<proteinExistence type="predicted"/>
<dbReference type="GO" id="GO:0004252">
    <property type="term" value="F:serine-type endopeptidase activity"/>
    <property type="evidence" value="ECO:0007669"/>
    <property type="project" value="InterPro"/>
</dbReference>
<accession>A0A6J4GG57</accession>
<dbReference type="NCBIfam" id="TIGR04183">
    <property type="entry name" value="Por_Secre_tail"/>
    <property type="match status" value="1"/>
</dbReference>
<dbReference type="Pfam" id="PF18962">
    <property type="entry name" value="Por_Secre_tail"/>
    <property type="match status" value="1"/>
</dbReference>
<dbReference type="Gene3D" id="2.60.120.260">
    <property type="entry name" value="Galactose-binding domain-like"/>
    <property type="match status" value="1"/>
</dbReference>
<dbReference type="AlphaFoldDB" id="A0A6J4GG57"/>
<evidence type="ECO:0000256" key="4">
    <source>
        <dbReference type="SAM" id="SignalP"/>
    </source>
</evidence>
<dbReference type="SUPFAM" id="SSF49785">
    <property type="entry name" value="Galactose-binding domain-like"/>
    <property type="match status" value="1"/>
</dbReference>
<organism evidence="6 7">
    <name type="scientific">Flavobacterium bizetiae</name>
    <dbReference type="NCBI Taxonomy" id="2704140"/>
    <lineage>
        <taxon>Bacteria</taxon>
        <taxon>Pseudomonadati</taxon>
        <taxon>Bacteroidota</taxon>
        <taxon>Flavobacteriia</taxon>
        <taxon>Flavobacteriales</taxon>
        <taxon>Flavobacteriaceae</taxon>
        <taxon>Flavobacterium</taxon>
    </lineage>
</organism>
<keyword evidence="7" id="KW-1185">Reference proteome</keyword>
<dbReference type="InterPro" id="IPR002884">
    <property type="entry name" value="P_dom"/>
</dbReference>
<dbReference type="Pfam" id="PF13583">
    <property type="entry name" value="Reprolysin_4"/>
    <property type="match status" value="1"/>
</dbReference>
<feature type="chain" id="PRO_5026747772" description="P/Homo B domain-containing protein" evidence="4">
    <location>
        <begin position="20"/>
        <end position="897"/>
    </location>
</feature>
<dbReference type="Gene3D" id="3.40.390.10">
    <property type="entry name" value="Collagenase (Catalytic Domain)"/>
    <property type="match status" value="1"/>
</dbReference>
<name>A0A6J4GG57_9FLAO</name>
<keyword evidence="2 4" id="KW-0732">Signal</keyword>
<reference evidence="6 7" key="1">
    <citation type="submission" date="2020-02" db="EMBL/GenBank/DDBJ databases">
        <authorList>
            <person name="Criscuolo A."/>
        </authorList>
    </citation>
    <scope>NUCLEOTIDE SEQUENCE [LARGE SCALE GENOMIC DNA]</scope>
    <source>
        <strain evidence="6">CIP105534</strain>
    </source>
</reference>
<keyword evidence="1" id="KW-0645">Protease</keyword>
<dbReference type="GO" id="GO:0006508">
    <property type="term" value="P:proteolysis"/>
    <property type="evidence" value="ECO:0007669"/>
    <property type="project" value="UniProtKB-KW"/>
</dbReference>
<evidence type="ECO:0000256" key="2">
    <source>
        <dbReference type="ARBA" id="ARBA00022729"/>
    </source>
</evidence>
<evidence type="ECO:0000313" key="7">
    <source>
        <dbReference type="Proteomes" id="UP000479938"/>
    </source>
</evidence>
<gene>
    <name evidence="6" type="ORF">FLA105534_01941</name>
</gene>